<protein>
    <submittedName>
        <fullName evidence="4">SDR family NAD(P)-dependent oxidoreductase</fullName>
    </submittedName>
</protein>
<gene>
    <name evidence="4" type="ORF">IG617_20705</name>
</gene>
<dbReference type="Pfam" id="PF00106">
    <property type="entry name" value="adh_short"/>
    <property type="match status" value="1"/>
</dbReference>
<dbReference type="PRINTS" id="PR00080">
    <property type="entry name" value="SDRFAMILY"/>
</dbReference>
<dbReference type="EMBL" id="JACYXJ010000008">
    <property type="protein sequence ID" value="MBD8878724.1"/>
    <property type="molecule type" value="Genomic_DNA"/>
</dbReference>
<dbReference type="Gene3D" id="3.40.50.720">
    <property type="entry name" value="NAD(P)-binding Rossmann-like Domain"/>
    <property type="match status" value="1"/>
</dbReference>
<name>A0ABR9CFS2_9HYPH</name>
<dbReference type="InterPro" id="IPR036291">
    <property type="entry name" value="NAD(P)-bd_dom_sf"/>
</dbReference>
<dbReference type="RefSeq" id="WP_192111147.1">
    <property type="nucleotide sequence ID" value="NZ_JACYXJ010000008.1"/>
</dbReference>
<accession>A0ABR9CFS2</accession>
<evidence type="ECO:0000313" key="5">
    <source>
        <dbReference type="Proteomes" id="UP000615687"/>
    </source>
</evidence>
<dbReference type="InterPro" id="IPR002347">
    <property type="entry name" value="SDR_fam"/>
</dbReference>
<sequence length="262" mass="27887">MTKTILITGATDGIGLLTAEVLAAEGHLILLHGRNAAKLEQAQNKVGGRSEIYLADMSRLADVNRLADEILAKHDHIDVVINNAGVYKTPAPQTDQGLDTRFVVNTIAPYVLTRRLLTAMSPESRVVNLSSAAQAPVDIAALKGQKRLSDMEAYAQSKLAITIWTREIAKEMPEGPVFIAVNPGSLLASKMVREGFGMAGNDLGIGAEILSKAALSPDFAQVSGKYFDNDSGRFANPEPSAMKEKTAASVMAAIEELTSKVA</sequence>
<comment type="similarity">
    <text evidence="1 3">Belongs to the short-chain dehydrogenases/reductases (SDR) family.</text>
</comment>
<dbReference type="PRINTS" id="PR00081">
    <property type="entry name" value="GDHRDH"/>
</dbReference>
<evidence type="ECO:0000256" key="2">
    <source>
        <dbReference type="ARBA" id="ARBA00023002"/>
    </source>
</evidence>
<evidence type="ECO:0000313" key="4">
    <source>
        <dbReference type="EMBL" id="MBD8878724.1"/>
    </source>
</evidence>
<proteinExistence type="inferred from homology"/>
<dbReference type="PROSITE" id="PS00061">
    <property type="entry name" value="ADH_SHORT"/>
    <property type="match status" value="1"/>
</dbReference>
<dbReference type="Proteomes" id="UP000615687">
    <property type="component" value="Unassembled WGS sequence"/>
</dbReference>
<evidence type="ECO:0000256" key="3">
    <source>
        <dbReference type="RuleBase" id="RU000363"/>
    </source>
</evidence>
<evidence type="ECO:0000256" key="1">
    <source>
        <dbReference type="ARBA" id="ARBA00006484"/>
    </source>
</evidence>
<dbReference type="PANTHER" id="PTHR24320">
    <property type="entry name" value="RETINOL DEHYDROGENASE"/>
    <property type="match status" value="1"/>
</dbReference>
<comment type="caution">
    <text evidence="4">The sequence shown here is derived from an EMBL/GenBank/DDBJ whole genome shotgun (WGS) entry which is preliminary data.</text>
</comment>
<organism evidence="4 5">
    <name type="scientific">Roseibium polysiphoniae</name>
    <dbReference type="NCBI Taxonomy" id="2571221"/>
    <lineage>
        <taxon>Bacteria</taxon>
        <taxon>Pseudomonadati</taxon>
        <taxon>Pseudomonadota</taxon>
        <taxon>Alphaproteobacteria</taxon>
        <taxon>Hyphomicrobiales</taxon>
        <taxon>Stappiaceae</taxon>
        <taxon>Roseibium</taxon>
    </lineage>
</organism>
<dbReference type="InterPro" id="IPR020904">
    <property type="entry name" value="Sc_DH/Rdtase_CS"/>
</dbReference>
<dbReference type="SUPFAM" id="SSF51735">
    <property type="entry name" value="NAD(P)-binding Rossmann-fold domains"/>
    <property type="match status" value="1"/>
</dbReference>
<reference evidence="4 5" key="1">
    <citation type="submission" date="2020-09" db="EMBL/GenBank/DDBJ databases">
        <title>The genome sequence of type strain Labrenzia polysiphoniae KACC 19711.</title>
        <authorList>
            <person name="Liu Y."/>
        </authorList>
    </citation>
    <scope>NUCLEOTIDE SEQUENCE [LARGE SCALE GENOMIC DNA]</scope>
    <source>
        <strain evidence="4 5">KACC 19711</strain>
    </source>
</reference>
<keyword evidence="5" id="KW-1185">Reference proteome</keyword>
<keyword evidence="2" id="KW-0560">Oxidoreductase</keyword>
<dbReference type="PANTHER" id="PTHR24320:SF148">
    <property type="entry name" value="NAD(P)-BINDING ROSSMANN-FOLD SUPERFAMILY PROTEIN"/>
    <property type="match status" value="1"/>
</dbReference>